<dbReference type="InterPro" id="IPR004360">
    <property type="entry name" value="Glyas_Fos-R_dOase_dom"/>
</dbReference>
<feature type="domain" description="VOC" evidence="1">
    <location>
        <begin position="8"/>
        <end position="123"/>
    </location>
</feature>
<dbReference type="OrthoDB" id="9793039at2"/>
<dbReference type="Proteomes" id="UP000235598">
    <property type="component" value="Unassembled WGS sequence"/>
</dbReference>
<gene>
    <name evidence="2" type="ORF">CJ199_04335</name>
</gene>
<dbReference type="Pfam" id="PF00903">
    <property type="entry name" value="Glyoxalase"/>
    <property type="match status" value="2"/>
</dbReference>
<dbReference type="RefSeq" id="WP_102238232.1">
    <property type="nucleotide sequence ID" value="NZ_PNHK01000001.1"/>
</dbReference>
<organism evidence="2 3">
    <name type="scientific">Brevibacterium paucivorans</name>
    <dbReference type="NCBI Taxonomy" id="170994"/>
    <lineage>
        <taxon>Bacteria</taxon>
        <taxon>Bacillati</taxon>
        <taxon>Actinomycetota</taxon>
        <taxon>Actinomycetes</taxon>
        <taxon>Micrococcales</taxon>
        <taxon>Brevibacteriaceae</taxon>
        <taxon>Brevibacterium</taxon>
    </lineage>
</organism>
<dbReference type="SUPFAM" id="SSF54593">
    <property type="entry name" value="Glyoxalase/Bleomycin resistance protein/Dihydroxybiphenyl dioxygenase"/>
    <property type="match status" value="2"/>
</dbReference>
<dbReference type="AlphaFoldDB" id="A0A2N6VR34"/>
<evidence type="ECO:0000313" key="3">
    <source>
        <dbReference type="Proteomes" id="UP000235598"/>
    </source>
</evidence>
<proteinExistence type="predicted"/>
<evidence type="ECO:0000313" key="2">
    <source>
        <dbReference type="EMBL" id="PMD06590.1"/>
    </source>
</evidence>
<dbReference type="InterPro" id="IPR029068">
    <property type="entry name" value="Glyas_Bleomycin-R_OHBP_Dase"/>
</dbReference>
<dbReference type="Gene3D" id="3.10.180.10">
    <property type="entry name" value="2,3-Dihydroxybiphenyl 1,2-Dioxygenase, domain 1"/>
    <property type="match status" value="2"/>
</dbReference>
<evidence type="ECO:0000259" key="1">
    <source>
        <dbReference type="PROSITE" id="PS51819"/>
    </source>
</evidence>
<sequence>MTDNKPVTPCWIELSSPNVDESQSFYSAVFGWEFDGVGPMGIGTRAVVNGSSVAGISQQPAEAPEGQPGFWSLYFHVADFDGFLQNIADNKGQALMAIPNFDGDASVALVADSAQTGFGVLSYGDDRGFALTDAVGAPAWFELHTTDTGVADFYTTVFGWETQADEEDYTTFSAGGSPVAGMVDISDLSIPAHWKIYVRVNDVDETLKRAQEHGGAVLSQPVDTHMGRVAQIIDCHNAAIAIVSATR</sequence>
<comment type="caution">
    <text evidence="2">The sequence shown here is derived from an EMBL/GenBank/DDBJ whole genome shotgun (WGS) entry which is preliminary data.</text>
</comment>
<protein>
    <recommendedName>
        <fullName evidence="1">VOC domain-containing protein</fullName>
    </recommendedName>
</protein>
<dbReference type="InterPro" id="IPR037523">
    <property type="entry name" value="VOC_core"/>
</dbReference>
<dbReference type="PROSITE" id="PS51819">
    <property type="entry name" value="VOC"/>
    <property type="match status" value="2"/>
</dbReference>
<dbReference type="CDD" id="cd07247">
    <property type="entry name" value="SgaA_N_like"/>
    <property type="match status" value="1"/>
</dbReference>
<feature type="domain" description="VOC" evidence="1">
    <location>
        <begin position="134"/>
        <end position="245"/>
    </location>
</feature>
<dbReference type="EMBL" id="PNHK01000001">
    <property type="protein sequence ID" value="PMD06590.1"/>
    <property type="molecule type" value="Genomic_DNA"/>
</dbReference>
<dbReference type="PANTHER" id="PTHR33993">
    <property type="entry name" value="GLYOXALASE-RELATED"/>
    <property type="match status" value="1"/>
</dbReference>
<reference evidence="2 3" key="1">
    <citation type="submission" date="2017-09" db="EMBL/GenBank/DDBJ databases">
        <title>Bacterial strain isolated from the female urinary microbiota.</title>
        <authorList>
            <person name="Thomas-White K."/>
            <person name="Kumar N."/>
            <person name="Forster S."/>
            <person name="Putonti C."/>
            <person name="Lawley T."/>
            <person name="Wolfe A.J."/>
        </authorList>
    </citation>
    <scope>NUCLEOTIDE SEQUENCE [LARGE SCALE GENOMIC DNA]</scope>
    <source>
        <strain evidence="2 3">UMB1301</strain>
    </source>
</reference>
<name>A0A2N6VR34_9MICO</name>
<accession>A0A2N6VR34</accession>
<dbReference type="InterPro" id="IPR052164">
    <property type="entry name" value="Anthracycline_SecMetBiosynth"/>
</dbReference>
<dbReference type="PANTHER" id="PTHR33993:SF14">
    <property type="entry name" value="GB|AAF24581.1"/>
    <property type="match status" value="1"/>
</dbReference>